<comment type="caution">
    <text evidence="8">The sequence shown here is derived from an EMBL/GenBank/DDBJ whole genome shotgun (WGS) entry which is preliminary data.</text>
</comment>
<organism evidence="8 9">
    <name type="scientific">Aurantiacibacter flavus</name>
    <dbReference type="NCBI Taxonomy" id="3145232"/>
    <lineage>
        <taxon>Bacteria</taxon>
        <taxon>Pseudomonadati</taxon>
        <taxon>Pseudomonadota</taxon>
        <taxon>Alphaproteobacteria</taxon>
        <taxon>Sphingomonadales</taxon>
        <taxon>Erythrobacteraceae</taxon>
        <taxon>Aurantiacibacter</taxon>
    </lineage>
</organism>
<dbReference type="EMBL" id="JBDLBR010000002">
    <property type="protein sequence ID" value="MEN7536584.1"/>
    <property type="molecule type" value="Genomic_DNA"/>
</dbReference>
<dbReference type="RefSeq" id="WP_346784044.1">
    <property type="nucleotide sequence ID" value="NZ_JBDLBR010000002.1"/>
</dbReference>
<gene>
    <name evidence="8" type="ORF">ABDJ38_05305</name>
</gene>
<sequence length="70" mass="7621">MSDLNMSNEPQTPRKFHLDRGDKLIGGVCSGIANYVNVDPLLVRLVFAVGAVAGFGSFIVIYLLIWLLAN</sequence>
<proteinExistence type="predicted"/>
<feature type="transmembrane region" description="Helical" evidence="6">
    <location>
        <begin position="45"/>
        <end position="69"/>
    </location>
</feature>
<dbReference type="Proteomes" id="UP001484535">
    <property type="component" value="Unassembled WGS sequence"/>
</dbReference>
<evidence type="ECO:0000256" key="2">
    <source>
        <dbReference type="ARBA" id="ARBA00022475"/>
    </source>
</evidence>
<name>A0ABV0CUP7_9SPHN</name>
<keyword evidence="3 6" id="KW-0812">Transmembrane</keyword>
<reference evidence="8 9" key="1">
    <citation type="submission" date="2024-05" db="EMBL/GenBank/DDBJ databases">
        <authorList>
            <person name="Park S."/>
        </authorList>
    </citation>
    <scope>NUCLEOTIDE SEQUENCE [LARGE SCALE GENOMIC DNA]</scope>
    <source>
        <strain evidence="8 9">DGU5</strain>
    </source>
</reference>
<protein>
    <submittedName>
        <fullName evidence="8">PspC domain-containing protein</fullName>
    </submittedName>
</protein>
<evidence type="ECO:0000313" key="8">
    <source>
        <dbReference type="EMBL" id="MEN7536584.1"/>
    </source>
</evidence>
<dbReference type="Pfam" id="PF04024">
    <property type="entry name" value="PspC"/>
    <property type="match status" value="1"/>
</dbReference>
<dbReference type="PANTHER" id="PTHR33885">
    <property type="entry name" value="PHAGE SHOCK PROTEIN C"/>
    <property type="match status" value="1"/>
</dbReference>
<dbReference type="InterPro" id="IPR052027">
    <property type="entry name" value="PspC"/>
</dbReference>
<evidence type="ECO:0000256" key="3">
    <source>
        <dbReference type="ARBA" id="ARBA00022692"/>
    </source>
</evidence>
<feature type="domain" description="Phage shock protein PspC N-terminal" evidence="7">
    <location>
        <begin position="14"/>
        <end position="68"/>
    </location>
</feature>
<comment type="subcellular location">
    <subcellularLocation>
        <location evidence="1">Cell membrane</location>
        <topology evidence="1">Single-pass membrane protein</topology>
    </subcellularLocation>
</comment>
<evidence type="ECO:0000259" key="7">
    <source>
        <dbReference type="Pfam" id="PF04024"/>
    </source>
</evidence>
<keyword evidence="4 6" id="KW-1133">Transmembrane helix</keyword>
<evidence type="ECO:0000256" key="1">
    <source>
        <dbReference type="ARBA" id="ARBA00004162"/>
    </source>
</evidence>
<dbReference type="InterPro" id="IPR007168">
    <property type="entry name" value="Phageshock_PspC_N"/>
</dbReference>
<evidence type="ECO:0000256" key="6">
    <source>
        <dbReference type="SAM" id="Phobius"/>
    </source>
</evidence>
<accession>A0ABV0CUP7</accession>
<keyword evidence="9" id="KW-1185">Reference proteome</keyword>
<keyword evidence="5 6" id="KW-0472">Membrane</keyword>
<evidence type="ECO:0000313" key="9">
    <source>
        <dbReference type="Proteomes" id="UP001484535"/>
    </source>
</evidence>
<dbReference type="PANTHER" id="PTHR33885:SF3">
    <property type="entry name" value="PHAGE SHOCK PROTEIN C"/>
    <property type="match status" value="1"/>
</dbReference>
<evidence type="ECO:0000256" key="4">
    <source>
        <dbReference type="ARBA" id="ARBA00022989"/>
    </source>
</evidence>
<evidence type="ECO:0000256" key="5">
    <source>
        <dbReference type="ARBA" id="ARBA00023136"/>
    </source>
</evidence>
<keyword evidence="2" id="KW-1003">Cell membrane</keyword>